<dbReference type="InterPro" id="IPR004840">
    <property type="entry name" value="Amino_acid_permease_CS"/>
</dbReference>
<protein>
    <recommendedName>
        <fullName evidence="10">Amino acid permease/ SLC12A domain-containing protein</fullName>
    </recommendedName>
</protein>
<comment type="subcellular location">
    <subcellularLocation>
        <location evidence="1">Membrane</location>
        <topology evidence="1">Multi-pass membrane protein</topology>
    </subcellularLocation>
</comment>
<feature type="transmembrane region" description="Helical" evidence="9">
    <location>
        <begin position="467"/>
        <end position="488"/>
    </location>
</feature>
<feature type="transmembrane region" description="Helical" evidence="9">
    <location>
        <begin position="247"/>
        <end position="270"/>
    </location>
</feature>
<dbReference type="GO" id="GO:0015171">
    <property type="term" value="F:amino acid transmembrane transporter activity"/>
    <property type="evidence" value="ECO:0007669"/>
    <property type="project" value="TreeGrafter"/>
</dbReference>
<feature type="transmembrane region" description="Helical" evidence="9">
    <location>
        <begin position="109"/>
        <end position="130"/>
    </location>
</feature>
<evidence type="ECO:0000256" key="7">
    <source>
        <dbReference type="ARBA" id="ARBA00023136"/>
    </source>
</evidence>
<dbReference type="InterPro" id="IPR050524">
    <property type="entry name" value="APC_YAT"/>
</dbReference>
<feature type="region of interest" description="Disordered" evidence="8">
    <location>
        <begin position="9"/>
        <end position="33"/>
    </location>
</feature>
<dbReference type="PANTHER" id="PTHR43341:SF4">
    <property type="entry name" value="ARGININE PERMEASE CAN1-RELATED"/>
    <property type="match status" value="1"/>
</dbReference>
<feature type="transmembrane region" description="Helical" evidence="9">
    <location>
        <begin position="187"/>
        <end position="211"/>
    </location>
</feature>
<accession>A0A9P6WJL1</accession>
<evidence type="ECO:0000256" key="9">
    <source>
        <dbReference type="SAM" id="Phobius"/>
    </source>
</evidence>
<dbReference type="Proteomes" id="UP000697127">
    <property type="component" value="Unassembled WGS sequence"/>
</dbReference>
<dbReference type="FunFam" id="1.20.1740.10:FF:000001">
    <property type="entry name" value="Amino acid permease"/>
    <property type="match status" value="1"/>
</dbReference>
<dbReference type="OrthoDB" id="3900342at2759"/>
<feature type="transmembrane region" description="Helical" evidence="9">
    <location>
        <begin position="509"/>
        <end position="531"/>
    </location>
</feature>
<feature type="transmembrane region" description="Helical" evidence="9">
    <location>
        <begin position="434"/>
        <end position="455"/>
    </location>
</feature>
<dbReference type="InterPro" id="IPR004841">
    <property type="entry name" value="AA-permease/SLC12A_dom"/>
</dbReference>
<reference evidence="11" key="1">
    <citation type="submission" date="2020-11" db="EMBL/GenBank/DDBJ databases">
        <title>Kefir isolates.</title>
        <authorList>
            <person name="Marcisauskas S."/>
            <person name="Kim Y."/>
            <person name="Blasche S."/>
        </authorList>
    </citation>
    <scope>NUCLEOTIDE SEQUENCE</scope>
    <source>
        <strain evidence="11">Olga-1</strain>
    </source>
</reference>
<keyword evidence="3" id="KW-0813">Transport</keyword>
<feature type="transmembrane region" description="Helical" evidence="9">
    <location>
        <begin position="543"/>
        <end position="564"/>
    </location>
</feature>
<evidence type="ECO:0000256" key="1">
    <source>
        <dbReference type="ARBA" id="ARBA00004141"/>
    </source>
</evidence>
<organism evidence="11 12">
    <name type="scientific">Pichia californica</name>
    <dbReference type="NCBI Taxonomy" id="460514"/>
    <lineage>
        <taxon>Eukaryota</taxon>
        <taxon>Fungi</taxon>
        <taxon>Dikarya</taxon>
        <taxon>Ascomycota</taxon>
        <taxon>Saccharomycotina</taxon>
        <taxon>Pichiomycetes</taxon>
        <taxon>Pichiales</taxon>
        <taxon>Pichiaceae</taxon>
        <taxon>Pichia</taxon>
    </lineage>
</organism>
<feature type="transmembrane region" description="Helical" evidence="9">
    <location>
        <begin position="136"/>
        <end position="153"/>
    </location>
</feature>
<proteinExistence type="inferred from homology"/>
<keyword evidence="12" id="KW-1185">Reference proteome</keyword>
<keyword evidence="6 9" id="KW-1133">Transmembrane helix</keyword>
<evidence type="ECO:0000256" key="5">
    <source>
        <dbReference type="ARBA" id="ARBA00022970"/>
    </source>
</evidence>
<dbReference type="AlphaFoldDB" id="A0A9P6WJL1"/>
<dbReference type="PANTHER" id="PTHR43341">
    <property type="entry name" value="AMINO ACID PERMEASE"/>
    <property type="match status" value="1"/>
</dbReference>
<comment type="caution">
    <text evidence="11">The sequence shown here is derived from an EMBL/GenBank/DDBJ whole genome shotgun (WGS) entry which is preliminary data.</text>
</comment>
<keyword evidence="5" id="KW-0029">Amino-acid transport</keyword>
<comment type="similarity">
    <text evidence="2">Belongs to the amino acid-polyamine-organocation (APC) superfamily. YAT (TC 2.A.3.10) family.</text>
</comment>
<dbReference type="GO" id="GO:0016020">
    <property type="term" value="C:membrane"/>
    <property type="evidence" value="ECO:0007669"/>
    <property type="project" value="UniProtKB-SubCell"/>
</dbReference>
<feature type="transmembrane region" description="Helical" evidence="9">
    <location>
        <begin position="217"/>
        <end position="235"/>
    </location>
</feature>
<evidence type="ECO:0000256" key="2">
    <source>
        <dbReference type="ARBA" id="ARBA00006983"/>
    </source>
</evidence>
<dbReference type="PIRSF" id="PIRSF006060">
    <property type="entry name" value="AA_transporter"/>
    <property type="match status" value="1"/>
</dbReference>
<sequence length="610" mass="68250">MKFTNIFKKDNNNINEKENNDSNSTFNHDTELGQTISDPGAELYMVSSNSEIAVAKSNATYEKNLIINNKEKRYGDVDELNNNLDDDEIEIEGDIHETKVKRGLKQRHVAMIALGGTIGTGLFIGTSTPIRLSGPVNTLIAYLFFGALAYSVTQSLGEMATHTPVAGSFCTFNTRYLSKSIGFATNWCYWFSWAITFAIELFAVGQVIEYWTLAVPTWAWILIFYFILTGANFIPVRYYGEVEFWIAFIKVIAIVGFLIYSLCMVCGAGITGPVGFRYWRHPGPWGAGAGLVTDVNTDRFLGWVSSLINAAFTYQGVELTGISAGESSNPRVTVPKAINKVIIRILLFYILTLFFIGMLVPYNDPALLSDENFISSSPFLIAITNSGTPVLPHIFNAVMLATIISAGNSNIYIGSRILYSMAGTTAPKIFAKTTSYGVPYVGVILTSLFGLLAFLNVSNSGTTVFNWLMNISALAGLISWCFITAAHLRFMTILKSRNISRDTLPFKANFGPIIAWITEFFLVLIVFIQGYSVFFDFNVNDFFAYYVSLIMTVVFWIVSQLTYYRNEPWLVPCDEVDLDTDVRNIDNEVWEDEENQKPKSVFDKFWDILL</sequence>
<feature type="transmembrane region" description="Helical" evidence="9">
    <location>
        <begin position="341"/>
        <end position="362"/>
    </location>
</feature>
<dbReference type="PROSITE" id="PS00218">
    <property type="entry name" value="AMINO_ACID_PERMEASE_1"/>
    <property type="match status" value="1"/>
</dbReference>
<dbReference type="Gene3D" id="1.20.1740.10">
    <property type="entry name" value="Amino acid/polyamine transporter I"/>
    <property type="match status" value="1"/>
</dbReference>
<evidence type="ECO:0000259" key="10">
    <source>
        <dbReference type="Pfam" id="PF00324"/>
    </source>
</evidence>
<feature type="compositionally biased region" description="Basic and acidic residues" evidence="8">
    <location>
        <begin position="9"/>
        <end position="20"/>
    </location>
</feature>
<dbReference type="Pfam" id="PF00324">
    <property type="entry name" value="AA_permease"/>
    <property type="match status" value="1"/>
</dbReference>
<keyword evidence="7 9" id="KW-0472">Membrane</keyword>
<evidence type="ECO:0000256" key="3">
    <source>
        <dbReference type="ARBA" id="ARBA00022448"/>
    </source>
</evidence>
<feature type="transmembrane region" description="Helical" evidence="9">
    <location>
        <begin position="300"/>
        <end position="320"/>
    </location>
</feature>
<evidence type="ECO:0000256" key="6">
    <source>
        <dbReference type="ARBA" id="ARBA00022989"/>
    </source>
</evidence>
<evidence type="ECO:0000256" key="8">
    <source>
        <dbReference type="SAM" id="MobiDB-lite"/>
    </source>
</evidence>
<keyword evidence="4 9" id="KW-0812">Transmembrane</keyword>
<feature type="domain" description="Amino acid permease/ SLC12A" evidence="10">
    <location>
        <begin position="108"/>
        <end position="564"/>
    </location>
</feature>
<evidence type="ECO:0000256" key="4">
    <source>
        <dbReference type="ARBA" id="ARBA00022692"/>
    </source>
</evidence>
<dbReference type="EMBL" id="PUHW01000157">
    <property type="protein sequence ID" value="KAG0688374.1"/>
    <property type="molecule type" value="Genomic_DNA"/>
</dbReference>
<gene>
    <name evidence="11" type="ORF">C6P40_001059</name>
</gene>
<evidence type="ECO:0000313" key="12">
    <source>
        <dbReference type="Proteomes" id="UP000697127"/>
    </source>
</evidence>
<name>A0A9P6WJL1_9ASCO</name>
<evidence type="ECO:0000313" key="11">
    <source>
        <dbReference type="EMBL" id="KAG0688374.1"/>
    </source>
</evidence>